<feature type="transmembrane region" description="Helical" evidence="1">
    <location>
        <begin position="61"/>
        <end position="80"/>
    </location>
</feature>
<dbReference type="Proteomes" id="UP001476950">
    <property type="component" value="Unassembled WGS sequence"/>
</dbReference>
<evidence type="ECO:0000256" key="1">
    <source>
        <dbReference type="SAM" id="Phobius"/>
    </source>
</evidence>
<proteinExistence type="predicted"/>
<name>A0ABV0KK84_9CYAN</name>
<keyword evidence="3" id="KW-1185">Reference proteome</keyword>
<protein>
    <submittedName>
        <fullName evidence="2">Uncharacterized protein</fullName>
    </submittedName>
</protein>
<comment type="caution">
    <text evidence="2">The sequence shown here is derived from an EMBL/GenBank/DDBJ whole genome shotgun (WGS) entry which is preliminary data.</text>
</comment>
<keyword evidence="1" id="KW-0812">Transmembrane</keyword>
<evidence type="ECO:0000313" key="2">
    <source>
        <dbReference type="EMBL" id="MEP1059619.1"/>
    </source>
</evidence>
<organism evidence="2 3">
    <name type="scientific">Stenomitos frigidus AS-A4</name>
    <dbReference type="NCBI Taxonomy" id="2933935"/>
    <lineage>
        <taxon>Bacteria</taxon>
        <taxon>Bacillati</taxon>
        <taxon>Cyanobacteriota</taxon>
        <taxon>Cyanophyceae</taxon>
        <taxon>Leptolyngbyales</taxon>
        <taxon>Leptolyngbyaceae</taxon>
        <taxon>Stenomitos</taxon>
    </lineage>
</organism>
<sequence>MSQLFGIVLLLGGLYFLGQNIMFSTYYSPYFWRNLPAQGSVLSIMGGVISLLVFPRQTGKFGWILLIFGVVLVFLSGGIMLKPTSLWNFLIAFTALVAGFKLLTEGRLRF</sequence>
<feature type="transmembrane region" description="Helical" evidence="1">
    <location>
        <begin position="34"/>
        <end position="54"/>
    </location>
</feature>
<keyword evidence="1" id="KW-0472">Membrane</keyword>
<feature type="transmembrane region" description="Helical" evidence="1">
    <location>
        <begin position="86"/>
        <end position="104"/>
    </location>
</feature>
<gene>
    <name evidence="2" type="ORF">NDI38_14335</name>
</gene>
<accession>A0ABV0KK84</accession>
<dbReference type="RefSeq" id="WP_190452029.1">
    <property type="nucleotide sequence ID" value="NZ_JAMPLM010000012.1"/>
</dbReference>
<reference evidence="2 3" key="1">
    <citation type="submission" date="2022-04" db="EMBL/GenBank/DDBJ databases">
        <title>Positive selection, recombination, and allopatry shape intraspecific diversity of widespread and dominant cyanobacteria.</title>
        <authorList>
            <person name="Wei J."/>
            <person name="Shu W."/>
            <person name="Hu C."/>
        </authorList>
    </citation>
    <scope>NUCLEOTIDE SEQUENCE [LARGE SCALE GENOMIC DNA]</scope>
    <source>
        <strain evidence="2 3">AS-A4</strain>
    </source>
</reference>
<evidence type="ECO:0000313" key="3">
    <source>
        <dbReference type="Proteomes" id="UP001476950"/>
    </source>
</evidence>
<dbReference type="EMBL" id="JAMPLM010000012">
    <property type="protein sequence ID" value="MEP1059619.1"/>
    <property type="molecule type" value="Genomic_DNA"/>
</dbReference>
<keyword evidence="1" id="KW-1133">Transmembrane helix</keyword>